<reference evidence="3" key="1">
    <citation type="journal article" date="2019" name="Int. J. Syst. Evol. Microbiol.">
        <title>The Global Catalogue of Microorganisms (GCM) 10K type strain sequencing project: providing services to taxonomists for standard genome sequencing and annotation.</title>
        <authorList>
            <consortium name="The Broad Institute Genomics Platform"/>
            <consortium name="The Broad Institute Genome Sequencing Center for Infectious Disease"/>
            <person name="Wu L."/>
            <person name="Ma J."/>
        </authorList>
    </citation>
    <scope>NUCLEOTIDE SEQUENCE [LARGE SCALE GENOMIC DNA]</scope>
    <source>
        <strain evidence="3">JCM 18410</strain>
    </source>
</reference>
<keyword evidence="1" id="KW-1133">Transmembrane helix</keyword>
<name>A0ABP9LJJ1_9ACTN</name>
<evidence type="ECO:0000313" key="3">
    <source>
        <dbReference type="Proteomes" id="UP001500124"/>
    </source>
</evidence>
<feature type="transmembrane region" description="Helical" evidence="1">
    <location>
        <begin position="46"/>
        <end position="69"/>
    </location>
</feature>
<dbReference type="Proteomes" id="UP001500124">
    <property type="component" value="Unassembled WGS sequence"/>
</dbReference>
<feature type="transmembrane region" description="Helical" evidence="1">
    <location>
        <begin position="128"/>
        <end position="149"/>
    </location>
</feature>
<evidence type="ECO:0000256" key="1">
    <source>
        <dbReference type="SAM" id="Phobius"/>
    </source>
</evidence>
<dbReference type="Pfam" id="PF10011">
    <property type="entry name" value="DUF2254"/>
    <property type="match status" value="1"/>
</dbReference>
<dbReference type="InterPro" id="IPR018723">
    <property type="entry name" value="DUF2254_membrane"/>
</dbReference>
<gene>
    <name evidence="2" type="ORF">GCM10023336_68290</name>
</gene>
<accession>A0ABP9LJJ1</accession>
<keyword evidence="3" id="KW-1185">Reference proteome</keyword>
<protein>
    <submittedName>
        <fullName evidence="2">DUF2254 domain-containing protein</fullName>
    </submittedName>
</protein>
<keyword evidence="1" id="KW-0472">Membrane</keyword>
<keyword evidence="1" id="KW-0812">Transmembrane</keyword>
<comment type="caution">
    <text evidence="2">The sequence shown here is derived from an EMBL/GenBank/DDBJ whole genome shotgun (WGS) entry which is preliminary data.</text>
</comment>
<dbReference type="EMBL" id="BAABKC010000125">
    <property type="protein sequence ID" value="GAA5077503.1"/>
    <property type="molecule type" value="Genomic_DNA"/>
</dbReference>
<proteinExistence type="predicted"/>
<evidence type="ECO:0000313" key="2">
    <source>
        <dbReference type="EMBL" id="GAA5077503.1"/>
    </source>
</evidence>
<organism evidence="2 3">
    <name type="scientific">Streptomyces similanensis</name>
    <dbReference type="NCBI Taxonomy" id="1274988"/>
    <lineage>
        <taxon>Bacteria</taxon>
        <taxon>Bacillati</taxon>
        <taxon>Actinomycetota</taxon>
        <taxon>Actinomycetes</taxon>
        <taxon>Kitasatosporales</taxon>
        <taxon>Streptomycetaceae</taxon>
        <taxon>Streptomyces</taxon>
    </lineage>
</organism>
<feature type="transmembrane region" description="Helical" evidence="1">
    <location>
        <begin position="89"/>
        <end position="108"/>
    </location>
</feature>
<sequence length="422" mass="45426">MPALGIVLAVAAGVGLPELDRSIGYSVPPHITALLFGGGGEAARTVLETIAGSLITVTALTFSLTVVALQMASSQYSPRLLRTFSVDRYVQVTLALLLATFTYALTVLRTVRTGDDTDAVFVPQLSVSVAFVLALASVMCLVAFLSHLVRELRAEVMLVAVHRDARRTIERVLGDDGPGDIRLAALPPPPTSAVPLLASRSGFLAAVDEEALLRAATDADAVVLVDRLPGSSLVAGTPCGSVWPREHTAFHRDVREELLRRAAEGIVTEHERTDTQDVGFALRQFTDVAVKALSPGLNDPTTAVHALSHCSALLCELARHRLGPRALYDADGRLRVVLNRPDLSDLLDVAVSQPLRYGAAEPEVLARLLTLLQEVSWTVRPARPSGLTAYLRRLQVTVARQSFSPEERARLDRLAQQAERSL</sequence>